<reference evidence="1" key="1">
    <citation type="submission" date="2014-11" db="EMBL/GenBank/DDBJ databases">
        <authorList>
            <person name="Amaro Gonzalez C."/>
        </authorList>
    </citation>
    <scope>NUCLEOTIDE SEQUENCE</scope>
</reference>
<reference evidence="1" key="2">
    <citation type="journal article" date="2015" name="Fish Shellfish Immunol.">
        <title>Early steps in the European eel (Anguilla anguilla)-Vibrio vulnificus interaction in the gills: Role of the RtxA13 toxin.</title>
        <authorList>
            <person name="Callol A."/>
            <person name="Pajuelo D."/>
            <person name="Ebbesson L."/>
            <person name="Teles M."/>
            <person name="MacKenzie S."/>
            <person name="Amaro C."/>
        </authorList>
    </citation>
    <scope>NUCLEOTIDE SEQUENCE</scope>
</reference>
<protein>
    <submittedName>
        <fullName evidence="1">Uncharacterized protein</fullName>
    </submittedName>
</protein>
<dbReference type="AlphaFoldDB" id="A0A0E9WQD4"/>
<organism evidence="1">
    <name type="scientific">Anguilla anguilla</name>
    <name type="common">European freshwater eel</name>
    <name type="synonym">Muraena anguilla</name>
    <dbReference type="NCBI Taxonomy" id="7936"/>
    <lineage>
        <taxon>Eukaryota</taxon>
        <taxon>Metazoa</taxon>
        <taxon>Chordata</taxon>
        <taxon>Craniata</taxon>
        <taxon>Vertebrata</taxon>
        <taxon>Euteleostomi</taxon>
        <taxon>Actinopterygii</taxon>
        <taxon>Neopterygii</taxon>
        <taxon>Teleostei</taxon>
        <taxon>Anguilliformes</taxon>
        <taxon>Anguillidae</taxon>
        <taxon>Anguilla</taxon>
    </lineage>
</organism>
<dbReference type="EMBL" id="GBXM01016086">
    <property type="protein sequence ID" value="JAH92491.1"/>
    <property type="molecule type" value="Transcribed_RNA"/>
</dbReference>
<name>A0A0E9WQD4_ANGAN</name>
<accession>A0A0E9WQD4</accession>
<sequence length="69" mass="8099">MREPLLEIFFLKQFFGEQSKKSVQEVIFWCKALFLFTINQIVHHLNCTCPWKVVFGVLELIGRQVSPSV</sequence>
<proteinExistence type="predicted"/>
<evidence type="ECO:0000313" key="1">
    <source>
        <dbReference type="EMBL" id="JAH92491.1"/>
    </source>
</evidence>